<dbReference type="CDD" id="cd00755">
    <property type="entry name" value="YgdL_like"/>
    <property type="match status" value="1"/>
</dbReference>
<reference evidence="15" key="1">
    <citation type="submission" date="2017-02" db="EMBL/GenBank/DDBJ databases">
        <authorList>
            <person name="Tafer H."/>
            <person name="Lopandic K."/>
        </authorList>
    </citation>
    <scope>NUCLEOTIDE SEQUENCE [LARGE SCALE GENOMIC DNA]</scope>
    <source>
        <strain evidence="15">CBS 366.77</strain>
    </source>
</reference>
<dbReference type="Proteomes" id="UP000266188">
    <property type="component" value="Unassembled WGS sequence"/>
</dbReference>
<dbReference type="OrthoDB" id="10265862at2759"/>
<dbReference type="GO" id="GO:0008641">
    <property type="term" value="F:ubiquitin-like modifier activating enzyme activity"/>
    <property type="evidence" value="ECO:0007669"/>
    <property type="project" value="InterPro"/>
</dbReference>
<comment type="similarity">
    <text evidence="2">Belongs to the HesA/MoeB/ThiF family.</text>
</comment>
<evidence type="ECO:0000313" key="15">
    <source>
        <dbReference type="Proteomes" id="UP000266188"/>
    </source>
</evidence>
<organism evidence="14 15">
    <name type="scientific">Aspergillus sclerotialis</name>
    <dbReference type="NCBI Taxonomy" id="2070753"/>
    <lineage>
        <taxon>Eukaryota</taxon>
        <taxon>Fungi</taxon>
        <taxon>Dikarya</taxon>
        <taxon>Ascomycota</taxon>
        <taxon>Pezizomycotina</taxon>
        <taxon>Eurotiomycetes</taxon>
        <taxon>Eurotiomycetidae</taxon>
        <taxon>Eurotiales</taxon>
        <taxon>Aspergillaceae</taxon>
        <taxon>Aspergillus</taxon>
        <taxon>Aspergillus subgen. Polypaecilum</taxon>
    </lineage>
</organism>
<protein>
    <submittedName>
        <fullName evidence="14">ThiF domain protein</fullName>
    </submittedName>
</protein>
<keyword evidence="5" id="KW-0547">Nucleotide-binding</keyword>
<dbReference type="InterPro" id="IPR035985">
    <property type="entry name" value="Ubiquitin-activating_enz"/>
</dbReference>
<evidence type="ECO:0000256" key="2">
    <source>
        <dbReference type="ARBA" id="ARBA00009919"/>
    </source>
</evidence>
<dbReference type="EMBL" id="MVGC01000061">
    <property type="protein sequence ID" value="RJE25014.1"/>
    <property type="molecule type" value="Genomic_DNA"/>
</dbReference>
<evidence type="ECO:0000256" key="12">
    <source>
        <dbReference type="SAM" id="MobiDB-lite"/>
    </source>
</evidence>
<keyword evidence="8" id="KW-1133">Transmembrane helix</keyword>
<dbReference type="GO" id="GO:0005524">
    <property type="term" value="F:ATP binding"/>
    <property type="evidence" value="ECO:0007669"/>
    <property type="project" value="UniProtKB-KW"/>
</dbReference>
<comment type="subcellular location">
    <subcellularLocation>
        <location evidence="1">Mitochondrion outer membrane</location>
        <topology evidence="1">Multi-pass membrane protein</topology>
    </subcellularLocation>
</comment>
<dbReference type="STRING" id="2070753.A0A3A3A047"/>
<dbReference type="PANTHER" id="PTHR43267">
    <property type="entry name" value="TRNA THREONYLCARBAMOYLADENOSINE DEHYDRATASE"/>
    <property type="match status" value="1"/>
</dbReference>
<proteinExistence type="inferred from homology"/>
<name>A0A3A3A047_9EURO</name>
<dbReference type="Gene3D" id="3.40.50.720">
    <property type="entry name" value="NAD(P)-binding Rossmann-like Domain"/>
    <property type="match status" value="1"/>
</dbReference>
<feature type="domain" description="THIF-type NAD/FAD binding fold" evidence="13">
    <location>
        <begin position="162"/>
        <end position="426"/>
    </location>
</feature>
<evidence type="ECO:0000259" key="13">
    <source>
        <dbReference type="Pfam" id="PF00899"/>
    </source>
</evidence>
<keyword evidence="15" id="KW-1185">Reference proteome</keyword>
<dbReference type="GO" id="GO:0061503">
    <property type="term" value="F:tRNA threonylcarbamoyladenosine dehydratase"/>
    <property type="evidence" value="ECO:0007669"/>
    <property type="project" value="TreeGrafter"/>
</dbReference>
<evidence type="ECO:0000256" key="5">
    <source>
        <dbReference type="ARBA" id="ARBA00022741"/>
    </source>
</evidence>
<evidence type="ECO:0000313" key="14">
    <source>
        <dbReference type="EMBL" id="RJE25014.1"/>
    </source>
</evidence>
<dbReference type="SUPFAM" id="SSF69572">
    <property type="entry name" value="Activating enzymes of the ubiquitin-like proteins"/>
    <property type="match status" value="1"/>
</dbReference>
<evidence type="ECO:0000256" key="10">
    <source>
        <dbReference type="ARBA" id="ARBA00023136"/>
    </source>
</evidence>
<evidence type="ECO:0000256" key="6">
    <source>
        <dbReference type="ARBA" id="ARBA00022787"/>
    </source>
</evidence>
<feature type="region of interest" description="Disordered" evidence="12">
    <location>
        <begin position="29"/>
        <end position="54"/>
    </location>
</feature>
<evidence type="ECO:0000256" key="9">
    <source>
        <dbReference type="ARBA" id="ARBA00023128"/>
    </source>
</evidence>
<feature type="compositionally biased region" description="Basic and acidic residues" evidence="12">
    <location>
        <begin position="36"/>
        <end position="53"/>
    </location>
</feature>
<keyword evidence="7" id="KW-0067">ATP-binding</keyword>
<comment type="function">
    <text evidence="11">Catalyzes the ATP-dependent dehydration of threonylcarbamoyladenosine at position 37 (t(6)A37) to form cyclic t(6)A37 (ct(6)A37) in tRNAs that read codons beginning with adenine.</text>
</comment>
<comment type="caution">
    <text evidence="14">The sequence shown here is derived from an EMBL/GenBank/DDBJ whole genome shotgun (WGS) entry which is preliminary data.</text>
</comment>
<dbReference type="GO" id="GO:0061504">
    <property type="term" value="P:cyclic threonylcarbamoyladenosine biosynthetic process"/>
    <property type="evidence" value="ECO:0007669"/>
    <property type="project" value="TreeGrafter"/>
</dbReference>
<keyword evidence="6" id="KW-1000">Mitochondrion outer membrane</keyword>
<dbReference type="InterPro" id="IPR045886">
    <property type="entry name" value="ThiF/MoeB/HesA"/>
</dbReference>
<keyword evidence="10" id="KW-0472">Membrane</keyword>
<evidence type="ECO:0000256" key="3">
    <source>
        <dbReference type="ARBA" id="ARBA00022598"/>
    </source>
</evidence>
<evidence type="ECO:0000256" key="7">
    <source>
        <dbReference type="ARBA" id="ARBA00022840"/>
    </source>
</evidence>
<gene>
    <name evidence="14" type="ORF">PHISCL_02665</name>
</gene>
<dbReference type="Pfam" id="PF00899">
    <property type="entry name" value="ThiF"/>
    <property type="match status" value="1"/>
</dbReference>
<dbReference type="InterPro" id="IPR000594">
    <property type="entry name" value="ThiF_NAD_FAD-bd"/>
</dbReference>
<evidence type="ECO:0000256" key="4">
    <source>
        <dbReference type="ARBA" id="ARBA00022692"/>
    </source>
</evidence>
<dbReference type="AlphaFoldDB" id="A0A3A3A047"/>
<keyword evidence="4" id="KW-0812">Transmembrane</keyword>
<keyword evidence="9" id="KW-0496">Mitochondrion</keyword>
<evidence type="ECO:0000256" key="11">
    <source>
        <dbReference type="ARBA" id="ARBA00060084"/>
    </source>
</evidence>
<evidence type="ECO:0000256" key="8">
    <source>
        <dbReference type="ARBA" id="ARBA00022989"/>
    </source>
</evidence>
<dbReference type="PANTHER" id="PTHR43267:SF2">
    <property type="entry name" value="TRNA THREONYLCARBAMOYLADENOSINE DEHYDRATASE 1-RELATED"/>
    <property type="match status" value="1"/>
</dbReference>
<evidence type="ECO:0000256" key="1">
    <source>
        <dbReference type="ARBA" id="ARBA00004374"/>
    </source>
</evidence>
<keyword evidence="3" id="KW-0436">Ligase</keyword>
<dbReference type="GO" id="GO:0005741">
    <property type="term" value="C:mitochondrial outer membrane"/>
    <property type="evidence" value="ECO:0007669"/>
    <property type="project" value="UniProtKB-SubCell"/>
</dbReference>
<sequence>MEFPTSRRWSFSDDDYEFDSDFESRYFRPSNRNRSRSFESDRENLRQEDKEEQGTWGKMSSWFQNHASSHQTQLAATALLSGATVAGAIFGYQSMKRQEAVRDLKQSIPEVNERHHAEKLTDYGSAASGAPLSKEDERAAALARRAQKGDYDDELILEQLARNRVFLTDEGLAKLRSSYIIVVGCGGVGSHAAASLARSGVSKIRLIDFDQVTLSSLNRHALATLADVGTPKVHCIRRRLEQISPWVNFDCRNELFDKSAADELLAPWTFAGADYGRKPDYVLDCIDNITSKVDLLHYCYSHSIPVISSMGAGCKSDPTSVTIGDISISTDDRLSKSTRRRLKALGVSSGIPVVFSTEKPGPGKASLLPLAEEEFQKGEVGELSVLPDFRARILPVLGTMPAVFGYIVANHVICEISGYPIDYIPGQQKGRDKLYDSVYAALQGFHDRMGKLEVSKELTGLRLPITKEDAGFLVDDIYRGKSVVSGLPSRLVLVHWERPVGGFRPDPKWEKEGQKFIPLELHDLVCMTKEEATLHEKEVLIGRKPVQEVYSEDVIERVKQRMKETECYEKYR</sequence>
<accession>A0A3A3A047</accession>
<dbReference type="FunFam" id="3.40.50.720:FF:000125">
    <property type="entry name" value="tRNA threonylcarbamoyladenosine dehydratase 2-like"/>
    <property type="match status" value="1"/>
</dbReference>